<feature type="transmembrane region" description="Helical" evidence="8">
    <location>
        <begin position="422"/>
        <end position="444"/>
    </location>
</feature>
<feature type="transmembrane region" description="Helical" evidence="8">
    <location>
        <begin position="72"/>
        <end position="89"/>
    </location>
</feature>
<accession>A0A840BDU8</accession>
<evidence type="ECO:0000256" key="8">
    <source>
        <dbReference type="SAM" id="Phobius"/>
    </source>
</evidence>
<feature type="transmembrane region" description="Helical" evidence="8">
    <location>
        <begin position="214"/>
        <end position="236"/>
    </location>
</feature>
<feature type="domain" description="Glycosyltransferase RgtA/B/C/D-like" evidence="9">
    <location>
        <begin position="71"/>
        <end position="229"/>
    </location>
</feature>
<dbReference type="AlphaFoldDB" id="A0A840BDU8"/>
<evidence type="ECO:0000256" key="3">
    <source>
        <dbReference type="ARBA" id="ARBA00022676"/>
    </source>
</evidence>
<keyword evidence="5 8" id="KW-0812">Transmembrane</keyword>
<feature type="transmembrane region" description="Helical" evidence="8">
    <location>
        <begin position="388"/>
        <end position="410"/>
    </location>
</feature>
<dbReference type="RefSeq" id="WP_183630878.1">
    <property type="nucleotide sequence ID" value="NZ_BAABLE010000011.1"/>
</dbReference>
<dbReference type="PANTHER" id="PTHR33908">
    <property type="entry name" value="MANNOSYLTRANSFERASE YKCB-RELATED"/>
    <property type="match status" value="1"/>
</dbReference>
<keyword evidence="4 10" id="KW-0808">Transferase</keyword>
<evidence type="ECO:0000313" key="10">
    <source>
        <dbReference type="EMBL" id="MBB4010873.1"/>
    </source>
</evidence>
<name>A0A840BDU8_9RHOO</name>
<dbReference type="PANTHER" id="PTHR33908:SF11">
    <property type="entry name" value="MEMBRANE PROTEIN"/>
    <property type="match status" value="1"/>
</dbReference>
<feature type="transmembrane region" description="Helical" evidence="8">
    <location>
        <begin position="146"/>
        <end position="163"/>
    </location>
</feature>
<feature type="transmembrane region" description="Helical" evidence="8">
    <location>
        <begin position="297"/>
        <end position="314"/>
    </location>
</feature>
<keyword evidence="3" id="KW-0328">Glycosyltransferase</keyword>
<reference evidence="10 11" key="1">
    <citation type="submission" date="2020-08" db="EMBL/GenBank/DDBJ databases">
        <title>Genomic Encyclopedia of Type Strains, Phase IV (KMG-IV): sequencing the most valuable type-strain genomes for metagenomic binning, comparative biology and taxonomic classification.</title>
        <authorList>
            <person name="Goeker M."/>
        </authorList>
    </citation>
    <scope>NUCLEOTIDE SEQUENCE [LARGE SCALE GENOMIC DNA]</scope>
    <source>
        <strain evidence="10 11">DSM 106739</strain>
    </source>
</reference>
<evidence type="ECO:0000256" key="2">
    <source>
        <dbReference type="ARBA" id="ARBA00022475"/>
    </source>
</evidence>
<evidence type="ECO:0000313" key="11">
    <source>
        <dbReference type="Proteomes" id="UP000561045"/>
    </source>
</evidence>
<sequence>MAHAPRPPSTLTLPIWALWALFALYALPGLIDHTPWRGDDGAYFGVIHQMLRTGDWLTLAVADRPTFDFGPLYFWLGAVLAKALGWALPLHSAARLASAACVAITLYCLARAARRFYGSPADRAAVLLGLGTLGLLTHAHEFQPQLALLASIAGAFLGFAEFLDAPRRGAVIAGSAIGLAALAAGLPAMLILMPLWVLLPGLCSECRTTERVRALWMGAAIALAVASIWPILLATFEPTHLKIWWASEVFSITPHSGHLANLGRLFELLGWFMWPLWPIMLWTIWYERKQLKETRITLPLAALLLAGLLVVTTGPLRPAHALPLIPPLVLLATHGVMSLRRGAASAFDWFGRMTYLAVGVFVWLAWYAQHFGWPAPLARNVARIVPDFVPSISPVAVVAGALLTIGWVALVARPPRSPLRGALSWAVGTSFLWALVVALFMPFVDHDKRYNDIARDLSAQIAAQPHACIAESGMGEAQLATLLYFENLRFEPAERGITRCEWLVVYRGSSGEGLEPGSGWTQVWNLQRGRRRTAEHFTLYRRI</sequence>
<evidence type="ECO:0000256" key="4">
    <source>
        <dbReference type="ARBA" id="ARBA00022679"/>
    </source>
</evidence>
<keyword evidence="7 8" id="KW-0472">Membrane</keyword>
<evidence type="ECO:0000256" key="6">
    <source>
        <dbReference type="ARBA" id="ARBA00022989"/>
    </source>
</evidence>
<dbReference type="GO" id="GO:0009103">
    <property type="term" value="P:lipopolysaccharide biosynthetic process"/>
    <property type="evidence" value="ECO:0007669"/>
    <property type="project" value="UniProtKB-ARBA"/>
</dbReference>
<feature type="transmembrane region" description="Helical" evidence="8">
    <location>
        <begin position="169"/>
        <end position="202"/>
    </location>
</feature>
<feature type="transmembrane region" description="Helical" evidence="8">
    <location>
        <begin position="12"/>
        <end position="31"/>
    </location>
</feature>
<feature type="transmembrane region" description="Helical" evidence="8">
    <location>
        <begin position="349"/>
        <end position="368"/>
    </location>
</feature>
<keyword evidence="6 8" id="KW-1133">Transmembrane helix</keyword>
<dbReference type="GO" id="GO:0005886">
    <property type="term" value="C:plasma membrane"/>
    <property type="evidence" value="ECO:0007669"/>
    <property type="project" value="UniProtKB-SubCell"/>
</dbReference>
<keyword evidence="2" id="KW-1003">Cell membrane</keyword>
<comment type="subcellular location">
    <subcellularLocation>
        <location evidence="1">Cell membrane</location>
        <topology evidence="1">Multi-pass membrane protein</topology>
    </subcellularLocation>
</comment>
<dbReference type="GO" id="GO:0016763">
    <property type="term" value="F:pentosyltransferase activity"/>
    <property type="evidence" value="ECO:0007669"/>
    <property type="project" value="TreeGrafter"/>
</dbReference>
<dbReference type="Proteomes" id="UP000561045">
    <property type="component" value="Unassembled WGS sequence"/>
</dbReference>
<evidence type="ECO:0000256" key="1">
    <source>
        <dbReference type="ARBA" id="ARBA00004651"/>
    </source>
</evidence>
<comment type="caution">
    <text evidence="10">The sequence shown here is derived from an EMBL/GenBank/DDBJ whole genome shotgun (WGS) entry which is preliminary data.</text>
</comment>
<evidence type="ECO:0000256" key="7">
    <source>
        <dbReference type="ARBA" id="ARBA00023136"/>
    </source>
</evidence>
<evidence type="ECO:0000256" key="5">
    <source>
        <dbReference type="ARBA" id="ARBA00022692"/>
    </source>
</evidence>
<dbReference type="EMBL" id="JACIET010000001">
    <property type="protein sequence ID" value="MBB4010873.1"/>
    <property type="molecule type" value="Genomic_DNA"/>
</dbReference>
<keyword evidence="11" id="KW-1185">Reference proteome</keyword>
<gene>
    <name evidence="10" type="ORF">GGR36_000181</name>
</gene>
<evidence type="ECO:0000259" key="9">
    <source>
        <dbReference type="Pfam" id="PF13231"/>
    </source>
</evidence>
<organism evidence="10 11">
    <name type="scientific">Niveibacterium umoris</name>
    <dbReference type="NCBI Taxonomy" id="1193620"/>
    <lineage>
        <taxon>Bacteria</taxon>
        <taxon>Pseudomonadati</taxon>
        <taxon>Pseudomonadota</taxon>
        <taxon>Betaproteobacteria</taxon>
        <taxon>Rhodocyclales</taxon>
        <taxon>Rhodocyclaceae</taxon>
        <taxon>Niveibacterium</taxon>
    </lineage>
</organism>
<dbReference type="Pfam" id="PF13231">
    <property type="entry name" value="PMT_2"/>
    <property type="match status" value="1"/>
</dbReference>
<proteinExistence type="predicted"/>
<feature type="transmembrane region" description="Helical" evidence="8">
    <location>
        <begin position="268"/>
        <end position="285"/>
    </location>
</feature>
<dbReference type="InterPro" id="IPR038731">
    <property type="entry name" value="RgtA/B/C-like"/>
</dbReference>
<dbReference type="InterPro" id="IPR050297">
    <property type="entry name" value="LipidA_mod_glycosyltrf_83"/>
</dbReference>
<protein>
    <submittedName>
        <fullName evidence="10">4-amino-4-deoxy-L-arabinose transferase-like glycosyltransferase</fullName>
    </submittedName>
</protein>